<reference evidence="1 2" key="1">
    <citation type="submission" date="2019-07" db="EMBL/GenBank/DDBJ databases">
        <title>Gilliamella genomes.</title>
        <authorList>
            <person name="Zheng H."/>
        </authorList>
    </citation>
    <scope>NUCLEOTIDE SEQUENCE [LARGE SCALE GENOMIC DNA]</scope>
    <source>
        <strain evidence="1 2">W8127</strain>
    </source>
</reference>
<evidence type="ECO:0000313" key="2">
    <source>
        <dbReference type="Proteomes" id="UP000319483"/>
    </source>
</evidence>
<dbReference type="RefSeq" id="WP_144091982.1">
    <property type="nucleotide sequence ID" value="NZ_VMHM01000009.1"/>
</dbReference>
<sequence length="193" mass="22730">MKIDYFHIDTMMILDNVTYRISRITENNQCVLEKLADLSLTQKSKDELLRLYQARNLAFRSDINRNQKNQNMFYPDDNQIFHEYYCYIQAAQRKLGNKPTTVGLQEIIDLDSSGKTANHKKPSAITLYRWWSKWVNSGYDSNAFQNKKRGPIFSTSFNNPVVERIFDEVVDTVYLTRQNNSIKKTMIRFGSLF</sequence>
<evidence type="ECO:0000313" key="1">
    <source>
        <dbReference type="EMBL" id="TSJ98704.1"/>
    </source>
</evidence>
<dbReference type="Proteomes" id="UP000319483">
    <property type="component" value="Unassembled WGS sequence"/>
</dbReference>
<proteinExistence type="predicted"/>
<dbReference type="EMBL" id="VMHM01000009">
    <property type="protein sequence ID" value="TSJ98704.1"/>
    <property type="molecule type" value="Genomic_DNA"/>
</dbReference>
<gene>
    <name evidence="1" type="ORF">FPQ15_07550</name>
</gene>
<dbReference type="AlphaFoldDB" id="A0A556SC48"/>
<organism evidence="1 2">
    <name type="scientific">Gilliamella apicola</name>
    <dbReference type="NCBI Taxonomy" id="1196095"/>
    <lineage>
        <taxon>Bacteria</taxon>
        <taxon>Pseudomonadati</taxon>
        <taxon>Pseudomonadota</taxon>
        <taxon>Gammaproteobacteria</taxon>
        <taxon>Orbales</taxon>
        <taxon>Orbaceae</taxon>
        <taxon>Gilliamella</taxon>
    </lineage>
</organism>
<protein>
    <submittedName>
        <fullName evidence="1">Uncharacterized protein</fullName>
    </submittedName>
</protein>
<name>A0A556SC48_9GAMM</name>
<accession>A0A556SC48</accession>
<comment type="caution">
    <text evidence="1">The sequence shown here is derived from an EMBL/GenBank/DDBJ whole genome shotgun (WGS) entry which is preliminary data.</text>
</comment>